<comment type="caution">
    <text evidence="1">The sequence shown here is derived from an EMBL/GenBank/DDBJ whole genome shotgun (WGS) entry which is preliminary data.</text>
</comment>
<proteinExistence type="predicted"/>
<dbReference type="EMBL" id="JAUSVF010000001">
    <property type="protein sequence ID" value="MDQ0320771.1"/>
    <property type="molecule type" value="Genomic_DNA"/>
</dbReference>
<evidence type="ECO:0000313" key="1">
    <source>
        <dbReference type="EMBL" id="MDQ0320771.1"/>
    </source>
</evidence>
<evidence type="ECO:0000313" key="2">
    <source>
        <dbReference type="Proteomes" id="UP001230207"/>
    </source>
</evidence>
<evidence type="ECO:0008006" key="3">
    <source>
        <dbReference type="Google" id="ProtNLM"/>
    </source>
</evidence>
<accession>A0ABU0BRA9</accession>
<protein>
    <recommendedName>
        <fullName evidence="3">Protein yippee-like</fullName>
    </recommendedName>
</protein>
<gene>
    <name evidence="1" type="ORF">QO002_002909</name>
</gene>
<dbReference type="RefSeq" id="WP_307230824.1">
    <property type="nucleotide sequence ID" value="NZ_JAUSVF010000001.1"/>
</dbReference>
<name>A0ABU0BRA9_9HYPH</name>
<keyword evidence="2" id="KW-1185">Reference proteome</keyword>
<sequence length="118" mass="13183">MSKPTGETKQFVCQGCNNEVGAYLIRTEIFEREEDAKTGTYVDIMMEDGCVFHTTDTSSVIVDNKSPLGNNPSKRRNGLRIHFGCEYCDETSILSIASHKGNILYKFGTDTVETLQFS</sequence>
<dbReference type="Proteomes" id="UP001230207">
    <property type="component" value="Unassembled WGS sequence"/>
</dbReference>
<organism evidence="1 2">
    <name type="scientific">Pararhizobium capsulatum DSM 1112</name>
    <dbReference type="NCBI Taxonomy" id="1121113"/>
    <lineage>
        <taxon>Bacteria</taxon>
        <taxon>Pseudomonadati</taxon>
        <taxon>Pseudomonadota</taxon>
        <taxon>Alphaproteobacteria</taxon>
        <taxon>Hyphomicrobiales</taxon>
        <taxon>Rhizobiaceae</taxon>
        <taxon>Rhizobium/Agrobacterium group</taxon>
        <taxon>Pararhizobium</taxon>
    </lineage>
</organism>
<reference evidence="1 2" key="1">
    <citation type="submission" date="2023-07" db="EMBL/GenBank/DDBJ databases">
        <title>Genomic Encyclopedia of Type Strains, Phase IV (KMG-IV): sequencing the most valuable type-strain genomes for metagenomic binning, comparative biology and taxonomic classification.</title>
        <authorList>
            <person name="Goeker M."/>
        </authorList>
    </citation>
    <scope>NUCLEOTIDE SEQUENCE [LARGE SCALE GENOMIC DNA]</scope>
    <source>
        <strain evidence="1 2">DSM 1112</strain>
    </source>
</reference>